<evidence type="ECO:0008006" key="5">
    <source>
        <dbReference type="Google" id="ProtNLM"/>
    </source>
</evidence>
<dbReference type="InterPro" id="IPR036249">
    <property type="entry name" value="Thioredoxin-like_sf"/>
</dbReference>
<sequence>MRSLLAAARLCALQLLFLLLLLACSSQTPAAASSGAAAGRAEWQVLNRTNFSSQIRLHPHVLLLVTMPWYGESRSLMAEIEQSIATEKQEFGLLRLMVVYRNSEKLLTDAIGATEGIKFFYYQRSMPFKYQGKLRARDILSSVRYIMSLKHELAPFEILHTKEDVEAFMESTDKSVLLHEPCGWFIQLAQGGSNQSDETSSNNHTDNVDISGKTLTRDSDGPLELVSVAKKVIEDEGLTFGGGDQLTGSPWKGGFTIANESVSDKIENTNNGNNKLCTVQKFHQFEGFYSRLTAVAREYFLPPEIVRFGLITERSLLLSLDVVNEVNPETWFLSIHYLGCTSCSVVVKEGDDLRSLVHTYHDFNIKEIDVDESSGQVIFPASKPSAILFVDRLSHSSKIRDESKLSLKLLRQYVRNNYPLHVNSGALSTSRMRSKMPPSLIKTGISDVHSETVRLNAWASKLMALGDKMSVMIVNDGESIPYGSSCQGSGGNPLYDILTNLLHKTRPGHRSKKTRISLVSKDAGLKLLSDDSKIEVTESLSVQESDHERSDDLFARSDKLNDDITEVLVDDSKGIGTEYIDDGHAPSILENSPVTDPDKHDNDLESNATEMDDQSKSEASDMSSDIKGVVSYDVYSSNEAGGILYKHTEERTTETLDILEPDERKLYTNQEVSGSSSEQDDGFSVLGKEFRRNEDVIYEDNTVNQDEVSDESDSKCPPHSTCSSSSSLVRDDRAYSEEATSAIPIDRFAGSFYFSDGGYRLLETLTGGSRIPSLVIIDPVQQKHYVFPEENEFSYASLQNYFNSFVNQSLPSYHRATSLDIRSKELPRPPFVNHDFHEANSIPLLTTNSFCPLVFGFRGCDSKNEVLSSDTENITSAWNKDVLVLFSNSWCGFCQRAELVVRELHRSFRSFTSYSNSSFADAQDLHLKDRNEEYTMKGFPAIYMIDCTSNECRHLLKLAGMEELYPTLLLFPAENKSAIAYERGMSVGFLWKKRTATPHDTPQAIQFYIDDKISNSVSYDLPSHSDIVTGSILTATEKLGTAVPFDNARVLVVLADSQEGFIGLIMNKQLSWGIFKILDSSMEPIKQAPLFYGGPVVVQGYHLVSLSKVALEGYVEVIPGVFYGNIIATSRVITRIKSGERSADDLWFFLGYSGWGYSQLFDELSDGSWNVSRKPIEHLDWPAS</sequence>
<feature type="compositionally biased region" description="Polar residues" evidence="1">
    <location>
        <begin position="193"/>
        <end position="205"/>
    </location>
</feature>
<keyword evidence="4" id="KW-1185">Reference proteome</keyword>
<dbReference type="AlphaFoldDB" id="A0A5J9V461"/>
<proteinExistence type="predicted"/>
<dbReference type="Pfam" id="PF02622">
    <property type="entry name" value="DUF179"/>
    <property type="match status" value="1"/>
</dbReference>
<dbReference type="OrthoDB" id="1910803at2759"/>
<evidence type="ECO:0000256" key="1">
    <source>
        <dbReference type="SAM" id="MobiDB-lite"/>
    </source>
</evidence>
<accession>A0A5J9V461</accession>
<feature type="region of interest" description="Disordered" evidence="1">
    <location>
        <begin position="578"/>
        <end position="624"/>
    </location>
</feature>
<dbReference type="PANTHER" id="PTHR31984">
    <property type="entry name" value="TRANSPORTER, PUTATIVE (DUF179)-RELATED"/>
    <property type="match status" value="1"/>
</dbReference>
<dbReference type="CDD" id="cd02961">
    <property type="entry name" value="PDI_a_family"/>
    <property type="match status" value="1"/>
</dbReference>
<dbReference type="InterPro" id="IPR003774">
    <property type="entry name" value="AlgH-like"/>
</dbReference>
<gene>
    <name evidence="3" type="ORF">EJB05_21928</name>
</gene>
<dbReference type="SUPFAM" id="SSF52833">
    <property type="entry name" value="Thioredoxin-like"/>
    <property type="match status" value="1"/>
</dbReference>
<feature type="region of interest" description="Disordered" evidence="1">
    <location>
        <begin position="696"/>
        <end position="728"/>
    </location>
</feature>
<comment type="caution">
    <text evidence="3">The sequence shown here is derived from an EMBL/GenBank/DDBJ whole genome shotgun (WGS) entry which is preliminary data.</text>
</comment>
<dbReference type="SUPFAM" id="SSF143456">
    <property type="entry name" value="VC0467-like"/>
    <property type="match status" value="1"/>
</dbReference>
<dbReference type="PROSITE" id="PS51257">
    <property type="entry name" value="PROKAR_LIPOPROTEIN"/>
    <property type="match status" value="1"/>
</dbReference>
<dbReference type="Gramene" id="TVU30314">
    <property type="protein sequence ID" value="TVU30314"/>
    <property type="gene ID" value="EJB05_21928"/>
</dbReference>
<feature type="chain" id="PRO_5023827458" description="Thioredoxin domain-containing protein" evidence="2">
    <location>
        <begin position="27"/>
        <end position="1184"/>
    </location>
</feature>
<reference evidence="3 4" key="1">
    <citation type="journal article" date="2019" name="Sci. Rep.">
        <title>A high-quality genome of Eragrostis curvula grass provides insights into Poaceae evolution and supports new strategies to enhance forage quality.</title>
        <authorList>
            <person name="Carballo J."/>
            <person name="Santos B.A.C.M."/>
            <person name="Zappacosta D."/>
            <person name="Garbus I."/>
            <person name="Selva J.P."/>
            <person name="Gallo C.A."/>
            <person name="Diaz A."/>
            <person name="Albertini E."/>
            <person name="Caccamo M."/>
            <person name="Echenique V."/>
        </authorList>
    </citation>
    <scope>NUCLEOTIDE SEQUENCE [LARGE SCALE GENOMIC DNA]</scope>
    <source>
        <strain evidence="4">cv. Victoria</strain>
        <tissue evidence="3">Leaf</tissue>
    </source>
</reference>
<feature type="signal peptide" evidence="2">
    <location>
        <begin position="1"/>
        <end position="26"/>
    </location>
</feature>
<dbReference type="PANTHER" id="PTHR31984:SF12">
    <property type="entry name" value="THIOREDOXIN DOMAIN-CONTAINING PROTEIN"/>
    <property type="match status" value="1"/>
</dbReference>
<dbReference type="Gene3D" id="3.40.1740.10">
    <property type="entry name" value="VC0467-like"/>
    <property type="match status" value="1"/>
</dbReference>
<feature type="region of interest" description="Disordered" evidence="1">
    <location>
        <begin position="193"/>
        <end position="214"/>
    </location>
</feature>
<evidence type="ECO:0000256" key="2">
    <source>
        <dbReference type="SAM" id="SignalP"/>
    </source>
</evidence>
<organism evidence="3 4">
    <name type="scientific">Eragrostis curvula</name>
    <name type="common">weeping love grass</name>
    <dbReference type="NCBI Taxonomy" id="38414"/>
    <lineage>
        <taxon>Eukaryota</taxon>
        <taxon>Viridiplantae</taxon>
        <taxon>Streptophyta</taxon>
        <taxon>Embryophyta</taxon>
        <taxon>Tracheophyta</taxon>
        <taxon>Spermatophyta</taxon>
        <taxon>Magnoliopsida</taxon>
        <taxon>Liliopsida</taxon>
        <taxon>Poales</taxon>
        <taxon>Poaceae</taxon>
        <taxon>PACMAD clade</taxon>
        <taxon>Chloridoideae</taxon>
        <taxon>Eragrostideae</taxon>
        <taxon>Eragrostidinae</taxon>
        <taxon>Eragrostis</taxon>
    </lineage>
</organism>
<dbReference type="EMBL" id="RWGY01000011">
    <property type="protein sequence ID" value="TVU30314.1"/>
    <property type="molecule type" value="Genomic_DNA"/>
</dbReference>
<evidence type="ECO:0000313" key="4">
    <source>
        <dbReference type="Proteomes" id="UP000324897"/>
    </source>
</evidence>
<feature type="compositionally biased region" description="Low complexity" evidence="1">
    <location>
        <begin position="715"/>
        <end position="727"/>
    </location>
</feature>
<name>A0A5J9V461_9POAL</name>
<dbReference type="Proteomes" id="UP000324897">
    <property type="component" value="Chromosome 1"/>
</dbReference>
<evidence type="ECO:0000313" key="3">
    <source>
        <dbReference type="EMBL" id="TVU30314.1"/>
    </source>
</evidence>
<keyword evidence="2" id="KW-0732">Signal</keyword>
<dbReference type="Gene3D" id="3.40.30.10">
    <property type="entry name" value="Glutaredoxin"/>
    <property type="match status" value="1"/>
</dbReference>
<protein>
    <recommendedName>
        <fullName evidence="5">Thioredoxin domain-containing protein</fullName>
    </recommendedName>
</protein>